<evidence type="ECO:0000256" key="3">
    <source>
        <dbReference type="ARBA" id="ARBA00022701"/>
    </source>
</evidence>
<feature type="region of interest" description="Disordered" evidence="7">
    <location>
        <begin position="184"/>
        <end position="228"/>
    </location>
</feature>
<gene>
    <name evidence="9" type="ORF">ECPE_LOCUS3554</name>
</gene>
<dbReference type="GO" id="GO:0005874">
    <property type="term" value="C:microtubule"/>
    <property type="evidence" value="ECO:0007669"/>
    <property type="project" value="UniProtKB-KW"/>
</dbReference>
<evidence type="ECO:0000313" key="9">
    <source>
        <dbReference type="EMBL" id="VDP69841.1"/>
    </source>
</evidence>
<keyword evidence="2" id="KW-0963">Cytoplasm</keyword>
<feature type="compositionally biased region" description="Low complexity" evidence="7">
    <location>
        <begin position="12"/>
        <end position="21"/>
    </location>
</feature>
<feature type="coiled-coil region" evidence="6">
    <location>
        <begin position="35"/>
        <end position="181"/>
    </location>
</feature>
<comment type="subcellular location">
    <subcellularLocation>
        <location evidence="1">Cytoplasm</location>
        <location evidence="1">Cytoskeleton</location>
    </subcellularLocation>
</comment>
<keyword evidence="3" id="KW-0493">Microtubule</keyword>
<evidence type="ECO:0000313" key="10">
    <source>
        <dbReference type="Proteomes" id="UP000272942"/>
    </source>
</evidence>
<evidence type="ECO:0000256" key="7">
    <source>
        <dbReference type="SAM" id="MobiDB-lite"/>
    </source>
</evidence>
<keyword evidence="4 6" id="KW-0175">Coiled coil</keyword>
<dbReference type="AlphaFoldDB" id="A0A183A9B9"/>
<dbReference type="Pfam" id="PF16641">
    <property type="entry name" value="CLIP1_ZNF"/>
    <property type="match status" value="1"/>
</dbReference>
<evidence type="ECO:0000256" key="6">
    <source>
        <dbReference type="SAM" id="Coils"/>
    </source>
</evidence>
<feature type="coiled-coil region" evidence="6">
    <location>
        <begin position="430"/>
        <end position="673"/>
    </location>
</feature>
<feature type="region of interest" description="Disordered" evidence="7">
    <location>
        <begin position="12"/>
        <end position="32"/>
    </location>
</feature>
<feature type="compositionally biased region" description="Basic and acidic residues" evidence="7">
    <location>
        <begin position="214"/>
        <end position="224"/>
    </location>
</feature>
<accession>A0A183A9B9</accession>
<keyword evidence="10" id="KW-1185">Reference proteome</keyword>
<feature type="compositionally biased region" description="Polar residues" evidence="7">
    <location>
        <begin position="184"/>
        <end position="213"/>
    </location>
</feature>
<dbReference type="OrthoDB" id="2130750at2759"/>
<reference evidence="11" key="1">
    <citation type="submission" date="2016-06" db="UniProtKB">
        <authorList>
            <consortium name="WormBaseParasite"/>
        </authorList>
    </citation>
    <scope>IDENTIFICATION</scope>
</reference>
<dbReference type="Proteomes" id="UP000272942">
    <property type="component" value="Unassembled WGS sequence"/>
</dbReference>
<name>A0A183A9B9_9TREM</name>
<organism evidence="11">
    <name type="scientific">Echinostoma caproni</name>
    <dbReference type="NCBI Taxonomy" id="27848"/>
    <lineage>
        <taxon>Eukaryota</taxon>
        <taxon>Metazoa</taxon>
        <taxon>Spiralia</taxon>
        <taxon>Lophotrochozoa</taxon>
        <taxon>Platyhelminthes</taxon>
        <taxon>Trematoda</taxon>
        <taxon>Digenea</taxon>
        <taxon>Plagiorchiida</taxon>
        <taxon>Echinostomata</taxon>
        <taxon>Echinostomatoidea</taxon>
        <taxon>Echinostomatidae</taxon>
        <taxon>Echinostoma</taxon>
    </lineage>
</organism>
<feature type="coiled-coil region" evidence="6">
    <location>
        <begin position="295"/>
        <end position="404"/>
    </location>
</feature>
<feature type="domain" description="CLIP1 zinc knuckle" evidence="8">
    <location>
        <begin position="818"/>
        <end position="835"/>
    </location>
</feature>
<feature type="compositionally biased region" description="Polar residues" evidence="7">
    <location>
        <begin position="22"/>
        <end position="32"/>
    </location>
</feature>
<evidence type="ECO:0000313" key="11">
    <source>
        <dbReference type="WBParaSite" id="ECPE_0000355701-mRNA-1"/>
    </source>
</evidence>
<feature type="coiled-coil region" evidence="6">
    <location>
        <begin position="727"/>
        <end position="754"/>
    </location>
</feature>
<evidence type="ECO:0000256" key="4">
    <source>
        <dbReference type="ARBA" id="ARBA00023054"/>
    </source>
</evidence>
<dbReference type="InterPro" id="IPR032108">
    <property type="entry name" value="CLIP1_ZNF"/>
</dbReference>
<evidence type="ECO:0000256" key="5">
    <source>
        <dbReference type="ARBA" id="ARBA00023212"/>
    </source>
</evidence>
<dbReference type="WBParaSite" id="ECPE_0000355701-mRNA-1">
    <property type="protein sequence ID" value="ECPE_0000355701-mRNA-1"/>
    <property type="gene ID" value="ECPE_0000355701"/>
</dbReference>
<reference evidence="9 10" key="2">
    <citation type="submission" date="2018-11" db="EMBL/GenBank/DDBJ databases">
        <authorList>
            <consortium name="Pathogen Informatics"/>
        </authorList>
    </citation>
    <scope>NUCLEOTIDE SEQUENCE [LARGE SCALE GENOMIC DNA]</scope>
    <source>
        <strain evidence="9 10">Egypt</strain>
    </source>
</reference>
<evidence type="ECO:0000256" key="1">
    <source>
        <dbReference type="ARBA" id="ARBA00004245"/>
    </source>
</evidence>
<evidence type="ECO:0000256" key="2">
    <source>
        <dbReference type="ARBA" id="ARBA00022490"/>
    </source>
</evidence>
<sequence length="841" mass="95259">MTVQCLFLQGRTTTPGVRRPTSAMNSTPREQQSHVQSLQRLVKEKEDHISQLLQEREIERSDLARVTLDREMAESEILNQRAQIERLNQQLQSMEAAHQLLQEEYEQMTLRLHEEKKNLEDLQFRMEEENINKSTMEPRNADEDSKIFELEEALISAREANEHTEAELERVRAELAALQTAHLNMASSSTATEEPTVPTDSEASKNDNQSASTHDLEREVRDAKVGSPSKLSLHRVNLVAQASVAPVQMNPDSALQAECERLRRELADRERVTESALKRQAEVLEVVSSDFQKQIADLNAQVLSASKELIASREECQTVKEQSQVTIAELQEEIHQLKSKFADEESKAKETLSCYQKRIEDLMTQLDSEKGKTSATVMEQSVALRKLEEKLKVTERQLLDYQQSVLFSAQESVQNQIEQVSGLADDTCPILDKSALLEQLKRQQASYEEQMKTLESERNAAIETQRASGDRIQQLEAELSSLREELVSSGHKQEELSEQMKSAKEVRDKVLAELSSLLQELPAVGGVETGDGDLARELRTRIDLLGKHVSEAEANRDALELQVQTLQRERSELERELAVLNASQSSHDAQQDLNILLEQLESSRQKMVALEASTSIALKELESKSSELEKVQKSLSETLVERDQLQQAHQQTMAMLESERRQLQERIRAAESGAAVYVILSFRAEFFGSMSPRGPSQMKYGSSRQFTGSNDQVSRLMEEKAGAESQVAFLNSIIVDLHEKNRELEERVRDMLMVDNISRPQAHPPVANPRPPRRWCDNCLVFDSHETEHCPNKLEHNGNGFKPRKKLSALVGQQPSDRIYCDICGVFDSHTTENCTDTQTF</sequence>
<dbReference type="PANTHER" id="PTHR43941">
    <property type="entry name" value="STRUCTURAL MAINTENANCE OF CHROMOSOMES PROTEIN 2"/>
    <property type="match status" value="1"/>
</dbReference>
<proteinExistence type="predicted"/>
<protein>
    <submittedName>
        <fullName evidence="11">CLIP1_ZNF domain-containing protein</fullName>
    </submittedName>
</protein>
<keyword evidence="5" id="KW-0206">Cytoskeleton</keyword>
<dbReference type="EMBL" id="UZAN01040491">
    <property type="protein sequence ID" value="VDP69841.1"/>
    <property type="molecule type" value="Genomic_DNA"/>
</dbReference>
<evidence type="ECO:0000259" key="8">
    <source>
        <dbReference type="Pfam" id="PF16641"/>
    </source>
</evidence>